<dbReference type="Proteomes" id="UP000002695">
    <property type="component" value="Chromosome"/>
</dbReference>
<dbReference type="BioCyc" id="SENT588858:STM14_RS25700-MONOMER"/>
<reference evidence="1 2" key="1">
    <citation type="journal article" date="2010" name="J. Bacteriol.">
        <title>Short-term signatures of evolutionary change in the Salmonella enterica serovar typhimurium 14028 genome.</title>
        <authorList>
            <person name="Jarvik T."/>
            <person name="Smillie C."/>
            <person name="Groisman E.A."/>
            <person name="Ochman H."/>
        </authorList>
    </citation>
    <scope>NUCLEOTIDE SEQUENCE [LARGE SCALE GENOMIC DNA]</scope>
    <source>
        <strain evidence="2">14028s / SGSC 2262</strain>
    </source>
</reference>
<keyword evidence="2" id="KW-1185">Reference proteome</keyword>
<dbReference type="KEGG" id="seo:STM14_5272"/>
<proteinExistence type="predicted"/>
<gene>
    <name evidence="1" type="ordered locus">STM14_5272</name>
</gene>
<accession>A0A0F6BAQ5</accession>
<dbReference type="HOGENOM" id="CLU_2847320_0_0_6"/>
<dbReference type="AlphaFoldDB" id="A0A0F6BAQ5"/>
<organism evidence="1 2">
    <name type="scientific">Salmonella typhimurium (strain 14028s / SGSC 2262)</name>
    <dbReference type="NCBI Taxonomy" id="588858"/>
    <lineage>
        <taxon>Bacteria</taxon>
        <taxon>Pseudomonadati</taxon>
        <taxon>Pseudomonadota</taxon>
        <taxon>Gammaproteobacteria</taxon>
        <taxon>Enterobacterales</taxon>
        <taxon>Enterobacteriaceae</taxon>
        <taxon>Salmonella</taxon>
    </lineage>
</organism>
<evidence type="ECO:0000313" key="2">
    <source>
        <dbReference type="Proteomes" id="UP000002695"/>
    </source>
</evidence>
<protein>
    <submittedName>
        <fullName evidence="1">Uncharacterized protein</fullName>
    </submittedName>
</protein>
<evidence type="ECO:0000313" key="1">
    <source>
        <dbReference type="EMBL" id="ACY91607.1"/>
    </source>
</evidence>
<name>A0A0F6BAQ5_SALT1</name>
<sequence length="65" mass="7331">MNNSIRKGRHLCGGLWLKLNQKRFTKGGYRQPDRAAEEVLYASPDNVISGCAFAWHNGNGSRRVK</sequence>
<dbReference type="EMBL" id="CP001363">
    <property type="protein sequence ID" value="ACY91607.1"/>
    <property type="molecule type" value="Genomic_DNA"/>
</dbReference>